<feature type="transmembrane region" description="Helical" evidence="1">
    <location>
        <begin position="108"/>
        <end position="136"/>
    </location>
</feature>
<feature type="transmembrane region" description="Helical" evidence="1">
    <location>
        <begin position="6"/>
        <end position="23"/>
    </location>
</feature>
<keyword evidence="1" id="KW-0472">Membrane</keyword>
<dbReference type="OrthoDB" id="86125at2"/>
<dbReference type="GO" id="GO:0015128">
    <property type="term" value="F:gluconate transmembrane transporter activity"/>
    <property type="evidence" value="ECO:0007669"/>
    <property type="project" value="InterPro"/>
</dbReference>
<evidence type="ECO:0000313" key="4">
    <source>
        <dbReference type="Proteomes" id="UP000065511"/>
    </source>
</evidence>
<dbReference type="InterPro" id="IPR003474">
    <property type="entry name" value="Glcn_transporter"/>
</dbReference>
<feature type="transmembrane region" description="Helical" evidence="1">
    <location>
        <begin position="189"/>
        <end position="211"/>
    </location>
</feature>
<dbReference type="EMBL" id="JXLC01000038">
    <property type="protein sequence ID" value="OJG85347.1"/>
    <property type="molecule type" value="Genomic_DNA"/>
</dbReference>
<dbReference type="GO" id="GO:0005886">
    <property type="term" value="C:plasma membrane"/>
    <property type="evidence" value="ECO:0007669"/>
    <property type="project" value="TreeGrafter"/>
</dbReference>
<evidence type="ECO:0000313" key="3">
    <source>
        <dbReference type="EMBL" id="OJG85347.1"/>
    </source>
</evidence>
<dbReference type="Proteomes" id="UP000183039">
    <property type="component" value="Unassembled WGS sequence"/>
</dbReference>
<keyword evidence="4" id="KW-1185">Reference proteome</keyword>
<name>A0A0S3K7Z8_9ENTE</name>
<protein>
    <submittedName>
        <fullName evidence="3">Citrate transporter</fullName>
    </submittedName>
</protein>
<dbReference type="EMBL" id="CP013614">
    <property type="protein sequence ID" value="ALS00398.1"/>
    <property type="molecule type" value="Genomic_DNA"/>
</dbReference>
<evidence type="ECO:0000313" key="2">
    <source>
        <dbReference type="EMBL" id="ALS00398.1"/>
    </source>
</evidence>
<dbReference type="PANTHER" id="PTHR30354">
    <property type="entry name" value="GNT FAMILY GLUCONATE TRANSPORTER"/>
    <property type="match status" value="1"/>
</dbReference>
<keyword evidence="1" id="KW-1133">Transmembrane helix</keyword>
<accession>A0A0S3K7Z8</accession>
<dbReference type="AlphaFoldDB" id="A0A0S3K7Z8"/>
<reference evidence="3 5" key="1">
    <citation type="submission" date="2014-12" db="EMBL/GenBank/DDBJ databases">
        <title>Draft genome sequences of 29 type strains of Enterococci.</title>
        <authorList>
            <person name="Zhong Z."/>
            <person name="Sun Z."/>
            <person name="Liu W."/>
            <person name="Zhang W."/>
            <person name="Zhang H."/>
        </authorList>
    </citation>
    <scope>NUCLEOTIDE SEQUENCE [LARGE SCALE GENOMIC DNA]</scope>
    <source>
        <strain evidence="3 5">DSM 22801</strain>
    </source>
</reference>
<dbReference type="KEGG" id="ess:ATZ33_03115"/>
<dbReference type="RefSeq" id="WP_071879302.1">
    <property type="nucleotide sequence ID" value="NZ_JXLC01000038.1"/>
</dbReference>
<proteinExistence type="predicted"/>
<keyword evidence="1" id="KW-0812">Transmembrane</keyword>
<gene>
    <name evidence="2" type="ORF">ATZ33_03115</name>
    <name evidence="3" type="ORF">RV15_GL002587</name>
</gene>
<feature type="transmembrane region" description="Helical" evidence="1">
    <location>
        <begin position="63"/>
        <end position="81"/>
    </location>
</feature>
<evidence type="ECO:0000313" key="5">
    <source>
        <dbReference type="Proteomes" id="UP000183039"/>
    </source>
</evidence>
<feature type="transmembrane region" description="Helical" evidence="1">
    <location>
        <begin position="253"/>
        <end position="280"/>
    </location>
</feature>
<evidence type="ECO:0000256" key="1">
    <source>
        <dbReference type="SAM" id="Phobius"/>
    </source>
</evidence>
<sequence length="442" mass="47411">MSVELISLAGILLGVCTLIFLAFRGYPIFVIGSVASVIVLLFSGMNVLDALLGTYMDSFSEYISNYFFIFLLSSIFGRMMGKTGAAQSIAYKTSRLIRKKSNEKNHKFLVVMSLVIINMVLTLGGVSLFVVVFTVVEIAKELFEEFDVPWKMYTCGVLGSSSFTSTMVPGNPAIINIIPTNYLGTNTMAAPLLGMICAVVTFLLGSLYILLETKKNTKNQEGFYPTGQKIKEAALEKVTFAEQPLVKCLIPSIVLILVLNVFSASAVIALTAACFVKIVLFYKELFPNLAEVFKMGGENAMSAIVSICAAVGFGSVVASVPGYQLVINSLDSIPGPAILQLVLSFNVISAVTGSSSGGASIAFSTLGDHFTDLGLSPQVIHRVGVMSSNGLDSLPHSGAIFNTLNITRLTHKQAYKNYFMLTVVLETGMSLFAGILTLFGIV</sequence>
<feature type="transmembrane region" description="Helical" evidence="1">
    <location>
        <begin position="418"/>
        <end position="441"/>
    </location>
</feature>
<organism evidence="3 5">
    <name type="scientific">Enterococcus silesiacus</name>
    <dbReference type="NCBI Taxonomy" id="332949"/>
    <lineage>
        <taxon>Bacteria</taxon>
        <taxon>Bacillati</taxon>
        <taxon>Bacillota</taxon>
        <taxon>Bacilli</taxon>
        <taxon>Lactobacillales</taxon>
        <taxon>Enterococcaceae</taxon>
        <taxon>Enterococcus</taxon>
    </lineage>
</organism>
<dbReference type="PANTHER" id="PTHR30354:SF7">
    <property type="entry name" value="BLL7963 PROTEIN"/>
    <property type="match status" value="1"/>
</dbReference>
<feature type="transmembrane region" description="Helical" evidence="1">
    <location>
        <begin position="300"/>
        <end position="320"/>
    </location>
</feature>
<reference evidence="2 4" key="2">
    <citation type="submission" date="2015-12" db="EMBL/GenBank/DDBJ databases">
        <authorList>
            <person name="Lauer A."/>
            <person name="Humrighouse B."/>
            <person name="Loparev V."/>
            <person name="Shewmaker P.L."/>
            <person name="Whitney A.M."/>
            <person name="McLaughlin R.W."/>
        </authorList>
    </citation>
    <scope>NUCLEOTIDE SEQUENCE [LARGE SCALE GENOMIC DNA]</scope>
    <source>
        <strain evidence="2 4">LMG 23085</strain>
    </source>
</reference>
<feature type="transmembrane region" description="Helical" evidence="1">
    <location>
        <begin position="28"/>
        <end position="48"/>
    </location>
</feature>
<dbReference type="Proteomes" id="UP000065511">
    <property type="component" value="Chromosome"/>
</dbReference>